<evidence type="ECO:0000256" key="6">
    <source>
        <dbReference type="ARBA" id="ARBA00023136"/>
    </source>
</evidence>
<dbReference type="EMBL" id="ATLV01017149">
    <property type="status" value="NOT_ANNOTATED_CDS"/>
    <property type="molecule type" value="Genomic_DNA"/>
</dbReference>
<feature type="transmembrane region" description="Helical" evidence="7">
    <location>
        <begin position="222"/>
        <end position="241"/>
    </location>
</feature>
<dbReference type="EnsemblMetazoa" id="ASIC009665-RA">
    <property type="protein sequence ID" value="ASIC009665-PA"/>
    <property type="gene ID" value="ASIC009665"/>
</dbReference>
<organism evidence="8">
    <name type="scientific">Anopheles sinensis</name>
    <name type="common">Mosquito</name>
    <dbReference type="NCBI Taxonomy" id="74873"/>
    <lineage>
        <taxon>Eukaryota</taxon>
        <taxon>Metazoa</taxon>
        <taxon>Ecdysozoa</taxon>
        <taxon>Arthropoda</taxon>
        <taxon>Hexapoda</taxon>
        <taxon>Insecta</taxon>
        <taxon>Pterygota</taxon>
        <taxon>Neoptera</taxon>
        <taxon>Endopterygota</taxon>
        <taxon>Diptera</taxon>
        <taxon>Nematocera</taxon>
        <taxon>Culicoidea</taxon>
        <taxon>Culicidae</taxon>
        <taxon>Anophelinae</taxon>
        <taxon>Anopheles</taxon>
    </lineage>
</organism>
<dbReference type="AlphaFoldDB" id="A0A084VV32"/>
<dbReference type="PANTHER" id="PTHR16024:SF6">
    <property type="entry name" value="XK-RELATED PROTEIN"/>
    <property type="match status" value="1"/>
</dbReference>
<dbReference type="GO" id="GO:0043652">
    <property type="term" value="P:engulfment of apoptotic cell"/>
    <property type="evidence" value="ECO:0007669"/>
    <property type="project" value="TreeGrafter"/>
</dbReference>
<dbReference type="VEuPathDB" id="VectorBase:ASIS001934"/>
<keyword evidence="10" id="KW-1185">Reference proteome</keyword>
<feature type="transmembrane region" description="Helical" evidence="7">
    <location>
        <begin position="310"/>
        <end position="330"/>
    </location>
</feature>
<feature type="transmembrane region" description="Helical" evidence="7">
    <location>
        <begin position="46"/>
        <end position="66"/>
    </location>
</feature>
<name>A0A084VV32_ANOSI</name>
<feature type="transmembrane region" description="Helical" evidence="7">
    <location>
        <begin position="182"/>
        <end position="201"/>
    </location>
</feature>
<keyword evidence="5 7" id="KW-1133">Transmembrane helix</keyword>
<protein>
    <recommendedName>
        <fullName evidence="7">XK-related protein</fullName>
    </recommendedName>
</protein>
<reference evidence="9" key="2">
    <citation type="submission" date="2020-05" db="UniProtKB">
        <authorList>
            <consortium name="EnsemblMetazoa"/>
        </authorList>
    </citation>
    <scope>IDENTIFICATION</scope>
</reference>
<feature type="transmembrane region" description="Helical" evidence="7">
    <location>
        <begin position="279"/>
        <end position="298"/>
    </location>
</feature>
<dbReference type="EMBL" id="KE525157">
    <property type="protein sequence ID" value="KFB41826.1"/>
    <property type="molecule type" value="Genomic_DNA"/>
</dbReference>
<dbReference type="InterPro" id="IPR018629">
    <property type="entry name" value="XK-rel"/>
</dbReference>
<gene>
    <name evidence="8" type="ORF">ZHAS_00009665</name>
</gene>
<dbReference type="Proteomes" id="UP000030765">
    <property type="component" value="Unassembled WGS sequence"/>
</dbReference>
<comment type="subcellular location">
    <subcellularLocation>
        <location evidence="1">Cell membrane</location>
        <topology evidence="1">Multi-pass membrane protein</topology>
    </subcellularLocation>
    <subcellularLocation>
        <location evidence="7">Membrane</location>
        <topology evidence="7">Multi-pass membrane protein</topology>
    </subcellularLocation>
</comment>
<keyword evidence="6 7" id="KW-0472">Membrane</keyword>
<dbReference type="GO" id="GO:0070782">
    <property type="term" value="P:phosphatidylserine exposure on apoptotic cell surface"/>
    <property type="evidence" value="ECO:0007669"/>
    <property type="project" value="TreeGrafter"/>
</dbReference>
<dbReference type="InterPro" id="IPR050895">
    <property type="entry name" value="XK-related_scramblase"/>
</dbReference>
<evidence type="ECO:0000256" key="5">
    <source>
        <dbReference type="ARBA" id="ARBA00022989"/>
    </source>
</evidence>
<dbReference type="VEuPathDB" id="VectorBase:ASIC009665"/>
<dbReference type="Pfam" id="PF09815">
    <property type="entry name" value="XK-related"/>
    <property type="match status" value="1"/>
</dbReference>
<dbReference type="PANTHER" id="PTHR16024">
    <property type="entry name" value="XK-RELATED PROTEIN"/>
    <property type="match status" value="1"/>
</dbReference>
<reference evidence="8 10" key="1">
    <citation type="journal article" date="2014" name="BMC Genomics">
        <title>Genome sequence of Anopheles sinensis provides insight into genetics basis of mosquito competence for malaria parasites.</title>
        <authorList>
            <person name="Zhou D."/>
            <person name="Zhang D."/>
            <person name="Ding G."/>
            <person name="Shi L."/>
            <person name="Hou Q."/>
            <person name="Ye Y."/>
            <person name="Xu Y."/>
            <person name="Zhou H."/>
            <person name="Xiong C."/>
            <person name="Li S."/>
            <person name="Yu J."/>
            <person name="Hong S."/>
            <person name="Yu X."/>
            <person name="Zou P."/>
            <person name="Chen C."/>
            <person name="Chang X."/>
            <person name="Wang W."/>
            <person name="Lv Y."/>
            <person name="Sun Y."/>
            <person name="Ma L."/>
            <person name="Shen B."/>
            <person name="Zhu C."/>
        </authorList>
    </citation>
    <scope>NUCLEOTIDE SEQUENCE [LARGE SCALE GENOMIC DNA]</scope>
</reference>
<dbReference type="GO" id="GO:0005886">
    <property type="term" value="C:plasma membrane"/>
    <property type="evidence" value="ECO:0007669"/>
    <property type="project" value="UniProtKB-SubCell"/>
</dbReference>
<keyword evidence="3" id="KW-1003">Cell membrane</keyword>
<evidence type="ECO:0000256" key="7">
    <source>
        <dbReference type="RuleBase" id="RU910716"/>
    </source>
</evidence>
<keyword evidence="4 7" id="KW-0812">Transmembrane</keyword>
<proteinExistence type="inferred from homology"/>
<feature type="transmembrane region" description="Helical" evidence="7">
    <location>
        <begin position="247"/>
        <end position="267"/>
    </location>
</feature>
<accession>A0A084VV32</accession>
<feature type="transmembrane region" description="Helical" evidence="7">
    <location>
        <begin position="78"/>
        <end position="102"/>
    </location>
</feature>
<evidence type="ECO:0000256" key="2">
    <source>
        <dbReference type="ARBA" id="ARBA00008789"/>
    </source>
</evidence>
<feature type="transmembrane region" description="Helical" evidence="7">
    <location>
        <begin position="342"/>
        <end position="365"/>
    </location>
</feature>
<evidence type="ECO:0000313" key="8">
    <source>
        <dbReference type="EMBL" id="KFB41826.1"/>
    </source>
</evidence>
<dbReference type="OrthoDB" id="6136301at2759"/>
<evidence type="ECO:0000313" key="10">
    <source>
        <dbReference type="Proteomes" id="UP000030765"/>
    </source>
</evidence>
<evidence type="ECO:0000256" key="1">
    <source>
        <dbReference type="ARBA" id="ARBA00004651"/>
    </source>
</evidence>
<dbReference type="OMA" id="RDCRMKY"/>
<dbReference type="GO" id="GO:1902742">
    <property type="term" value="P:apoptotic process involved in development"/>
    <property type="evidence" value="ECO:0007669"/>
    <property type="project" value="TreeGrafter"/>
</dbReference>
<evidence type="ECO:0000313" key="9">
    <source>
        <dbReference type="EnsemblMetazoa" id="ASIC009665-PA"/>
    </source>
</evidence>
<evidence type="ECO:0000256" key="4">
    <source>
        <dbReference type="ARBA" id="ARBA00022692"/>
    </source>
</evidence>
<comment type="similarity">
    <text evidence="2 7">Belongs to the XK family.</text>
</comment>
<dbReference type="STRING" id="74873.A0A084VV32"/>
<evidence type="ECO:0000256" key="3">
    <source>
        <dbReference type="ARBA" id="ARBA00022475"/>
    </source>
</evidence>
<sequence>MTSAEQTDGLASSETDGAKLTAMVGVQLEFLTRTDEPGHDVTRSDILLTCISIVLRIVSISLTLFLAYEYYRDERINYFALTLGGLIVPAIITSLLSLLMYVDDTKRGGASLNPAATPSCAYLCFRFSAKRRQDWTGQKRTYELLVQEDSDVALLRIFECLLEVTLQKILQLTIVLSTGPVSLLQMLSIISAMGSIAWCMASHYRCVRFARLDKRHIPWSGTIVHIAWQFTVTVARVLAIATVASVFPYYTALACAVHAMLMALWVFFYERPSFCGDSFIQRAFLSFAFGAVFIFNYIPLREGATRLRYSLFYTVCFGETVACATLYALFVRNPTIRGSPMWLAVLSCFPVVMFVLGIALMIVFYRSCHPNITSRQQDDPSVDI</sequence>